<organism evidence="2 3">
    <name type="scientific">Plicaturopsis crispa FD-325 SS-3</name>
    <dbReference type="NCBI Taxonomy" id="944288"/>
    <lineage>
        <taxon>Eukaryota</taxon>
        <taxon>Fungi</taxon>
        <taxon>Dikarya</taxon>
        <taxon>Basidiomycota</taxon>
        <taxon>Agaricomycotina</taxon>
        <taxon>Agaricomycetes</taxon>
        <taxon>Agaricomycetidae</taxon>
        <taxon>Amylocorticiales</taxon>
        <taxon>Amylocorticiaceae</taxon>
        <taxon>Plicatura</taxon>
        <taxon>Plicaturopsis crispa</taxon>
    </lineage>
</organism>
<gene>
    <name evidence="2" type="ORF">PLICRDRAFT_94688</name>
</gene>
<dbReference type="Proteomes" id="UP000053263">
    <property type="component" value="Unassembled WGS sequence"/>
</dbReference>
<keyword evidence="1" id="KW-0472">Membrane</keyword>
<reference evidence="2 3" key="1">
    <citation type="submission" date="2014-06" db="EMBL/GenBank/DDBJ databases">
        <title>Evolutionary Origins and Diversification of the Mycorrhizal Mutualists.</title>
        <authorList>
            <consortium name="DOE Joint Genome Institute"/>
            <consortium name="Mycorrhizal Genomics Consortium"/>
            <person name="Kohler A."/>
            <person name="Kuo A."/>
            <person name="Nagy L.G."/>
            <person name="Floudas D."/>
            <person name="Copeland A."/>
            <person name="Barry K.W."/>
            <person name="Cichocki N."/>
            <person name="Veneault-Fourrey C."/>
            <person name="LaButti K."/>
            <person name="Lindquist E.A."/>
            <person name="Lipzen A."/>
            <person name="Lundell T."/>
            <person name="Morin E."/>
            <person name="Murat C."/>
            <person name="Riley R."/>
            <person name="Ohm R."/>
            <person name="Sun H."/>
            <person name="Tunlid A."/>
            <person name="Henrissat B."/>
            <person name="Grigoriev I.V."/>
            <person name="Hibbett D.S."/>
            <person name="Martin F."/>
        </authorList>
    </citation>
    <scope>NUCLEOTIDE SEQUENCE [LARGE SCALE GENOMIC DNA]</scope>
    <source>
        <strain evidence="2 3">FD-325 SS-3</strain>
    </source>
</reference>
<proteinExistence type="predicted"/>
<evidence type="ECO:0000256" key="1">
    <source>
        <dbReference type="SAM" id="Phobius"/>
    </source>
</evidence>
<evidence type="ECO:0000313" key="3">
    <source>
        <dbReference type="Proteomes" id="UP000053263"/>
    </source>
</evidence>
<sequence length="445" mass="49736">MPADDDESDAELRNGRAPFLALPPEIISLIFVAGLNLLNSPNDKRSFLLAISQTTRRLRGIAIATSSLWMVVPAPVFPEWLARSNGRPIDVTVNLHSLGSPNSTMCIVCPHASRWRFLDLHLPFSPKDETLLSLAYTYVPLLERLRIRMNHGNNDVWRDVLAGYLAGSQPTPSLKELHLSGLVILHSVAPALETFHFQIQERSYGLQGQIFCNMLSQYPSLTTLVLEGAVCLNPSSIVILPSLATLVVKCAARTMHTYFVELLLHLDAPALHTLILDFTASSANMLVEIPTSGGRTIFPNLKTLHLECTVSRDAVFLLMLLFPGITSLVLARYTSDMLATAMSHESMYHYQPIPPWCHLRRVALNPLHHPESVDSTKSLSEIENDILQWIHDARFARSPHIKLLQVHTDIAAQARCNVIEGWFNDLRVEVADIHAEYRQIMRGGF</sequence>
<dbReference type="InterPro" id="IPR032675">
    <property type="entry name" value="LRR_dom_sf"/>
</dbReference>
<dbReference type="EMBL" id="KN832568">
    <property type="protein sequence ID" value="KII85111.1"/>
    <property type="molecule type" value="Genomic_DNA"/>
</dbReference>
<evidence type="ECO:0000313" key="2">
    <source>
        <dbReference type="EMBL" id="KII85111.1"/>
    </source>
</evidence>
<dbReference type="Gene3D" id="3.80.10.10">
    <property type="entry name" value="Ribonuclease Inhibitor"/>
    <property type="match status" value="1"/>
</dbReference>
<keyword evidence="1" id="KW-0812">Transmembrane</keyword>
<keyword evidence="3" id="KW-1185">Reference proteome</keyword>
<accession>A0A0C9SL98</accession>
<name>A0A0C9SL98_PLICR</name>
<dbReference type="SUPFAM" id="SSF52047">
    <property type="entry name" value="RNI-like"/>
    <property type="match status" value="1"/>
</dbReference>
<feature type="transmembrane region" description="Helical" evidence="1">
    <location>
        <begin position="58"/>
        <end position="77"/>
    </location>
</feature>
<protein>
    <submittedName>
        <fullName evidence="2">Unplaced genomic scaffold PLICRscaffold_15, whole genome shotgun sequence</fullName>
    </submittedName>
</protein>
<keyword evidence="1" id="KW-1133">Transmembrane helix</keyword>
<dbReference type="HOGENOM" id="CLU_615561_0_0_1"/>
<dbReference type="OrthoDB" id="3244423at2759"/>
<dbReference type="AlphaFoldDB" id="A0A0C9SL98"/>
<feature type="transmembrane region" description="Helical" evidence="1">
    <location>
        <begin position="20"/>
        <end position="38"/>
    </location>
</feature>